<name>A0A9W4WJY6_9GLOM</name>
<accession>A0A9W4WJY6</accession>
<dbReference type="InterPro" id="IPR036910">
    <property type="entry name" value="HMG_box_dom_sf"/>
</dbReference>
<evidence type="ECO:0000259" key="3">
    <source>
        <dbReference type="Pfam" id="PF02014"/>
    </source>
</evidence>
<keyword evidence="2" id="KW-1133">Transmembrane helix</keyword>
<evidence type="ECO:0000256" key="2">
    <source>
        <dbReference type="SAM" id="Phobius"/>
    </source>
</evidence>
<dbReference type="Proteomes" id="UP001153678">
    <property type="component" value="Unassembled WGS sequence"/>
</dbReference>
<proteinExistence type="predicted"/>
<dbReference type="OrthoDB" id="2395751at2759"/>
<evidence type="ECO:0000313" key="4">
    <source>
        <dbReference type="EMBL" id="CAI2167181.1"/>
    </source>
</evidence>
<keyword evidence="2" id="KW-0812">Transmembrane</keyword>
<gene>
    <name evidence="4" type="ORF">FWILDA_LOCUS2944</name>
</gene>
<dbReference type="InterPro" id="IPR002861">
    <property type="entry name" value="Reeler_dom"/>
</dbReference>
<feature type="compositionally biased region" description="Low complexity" evidence="1">
    <location>
        <begin position="369"/>
        <end position="390"/>
    </location>
</feature>
<feature type="transmembrane region" description="Helical" evidence="2">
    <location>
        <begin position="495"/>
        <end position="518"/>
    </location>
</feature>
<keyword evidence="2" id="KW-0472">Membrane</keyword>
<evidence type="ECO:0000256" key="1">
    <source>
        <dbReference type="SAM" id="MobiDB-lite"/>
    </source>
</evidence>
<protein>
    <submittedName>
        <fullName evidence="4">19851_t:CDS:1</fullName>
    </submittedName>
</protein>
<keyword evidence="5" id="KW-1185">Reference proteome</keyword>
<sequence length="519" mass="58365">MPRVNTLSKTSLSNLPSDIPKIKMPFPPKITAEEFIRDRPLSRLHFKPPNSFFIYRTLFVKQLKSENYNDRMIRVSKWASWFWSNEPSVVKEYYKNIEKDIQNLLKEKCRNNNNQSVYPRFIFEYPNKSKKESDDTLRNNASSDIENSRYFSFNVENVPKEVNYGPIISEFSKPGNENGPVTPTHPGENLISFNLEEQKNFYPPFINSLPFYLPNPLYNNNTSLSSVEYNYPESYFKTFDFNYPLFFPNITDQLTTPVNAIIINDCENVTKVATGIEINVKANEWIPNGPKISVEVVAKENFINYISIWAELINDGTRLGSWSPISGYSYVYGCNGDAKATIKNQSQLDHNQITFEWNPPSSGSKGTVTSPSSASITASPTSTPAIIPTTTNDDNELVITIGSTPLSLTMLPAFLANDKRSIPSDGSILFKVLLQLNDNSDDEIYSFTSNVIQMSHNNASNSTDKGDGKTPVITASVVDDNYPNNPPFSAANSNFLAECFSSSVLIIVLILSTLFCLII</sequence>
<dbReference type="Gene3D" id="1.10.30.10">
    <property type="entry name" value="High mobility group box domain"/>
    <property type="match status" value="1"/>
</dbReference>
<dbReference type="Pfam" id="PF02014">
    <property type="entry name" value="Reeler"/>
    <property type="match status" value="1"/>
</dbReference>
<comment type="caution">
    <text evidence="4">The sequence shown here is derived from an EMBL/GenBank/DDBJ whole genome shotgun (WGS) entry which is preliminary data.</text>
</comment>
<feature type="domain" description="Reelin" evidence="3">
    <location>
        <begin position="279"/>
        <end position="368"/>
    </location>
</feature>
<organism evidence="4 5">
    <name type="scientific">Funneliformis geosporum</name>
    <dbReference type="NCBI Taxonomy" id="1117311"/>
    <lineage>
        <taxon>Eukaryota</taxon>
        <taxon>Fungi</taxon>
        <taxon>Fungi incertae sedis</taxon>
        <taxon>Mucoromycota</taxon>
        <taxon>Glomeromycotina</taxon>
        <taxon>Glomeromycetes</taxon>
        <taxon>Glomerales</taxon>
        <taxon>Glomeraceae</taxon>
        <taxon>Funneliformis</taxon>
    </lineage>
</organism>
<reference evidence="4" key="1">
    <citation type="submission" date="2022-08" db="EMBL/GenBank/DDBJ databases">
        <authorList>
            <person name="Kallberg Y."/>
            <person name="Tangrot J."/>
            <person name="Rosling A."/>
        </authorList>
    </citation>
    <scope>NUCLEOTIDE SEQUENCE</scope>
    <source>
        <strain evidence="4">Wild A</strain>
    </source>
</reference>
<dbReference type="AlphaFoldDB" id="A0A9W4WJY6"/>
<dbReference type="SUPFAM" id="SSF47095">
    <property type="entry name" value="HMG-box"/>
    <property type="match status" value="1"/>
</dbReference>
<evidence type="ECO:0000313" key="5">
    <source>
        <dbReference type="Proteomes" id="UP001153678"/>
    </source>
</evidence>
<feature type="region of interest" description="Disordered" evidence="1">
    <location>
        <begin position="356"/>
        <end position="390"/>
    </location>
</feature>
<feature type="compositionally biased region" description="Polar residues" evidence="1">
    <location>
        <begin position="356"/>
        <end position="368"/>
    </location>
</feature>
<dbReference type="EMBL" id="CAMKVN010000366">
    <property type="protein sequence ID" value="CAI2167181.1"/>
    <property type="molecule type" value="Genomic_DNA"/>
</dbReference>